<protein>
    <submittedName>
        <fullName evidence="2">Uncharacterized protein</fullName>
    </submittedName>
</protein>
<dbReference type="EMBL" id="CP042306">
    <property type="protein sequence ID" value="QDZ06525.1"/>
    <property type="molecule type" value="Genomic_DNA"/>
</dbReference>
<accession>A0A5B8LFK3</accession>
<keyword evidence="1" id="KW-0472">Membrane</keyword>
<feature type="transmembrane region" description="Helical" evidence="1">
    <location>
        <begin position="90"/>
        <end position="107"/>
    </location>
</feature>
<evidence type="ECO:0000256" key="1">
    <source>
        <dbReference type="SAM" id="Phobius"/>
    </source>
</evidence>
<name>A0A5B8LFK3_9SPHN</name>
<keyword evidence="1" id="KW-1133">Transmembrane helix</keyword>
<sequence>MLPIHGSLNTVRENFARQFVPDRDGYVYRRRQRGEAFRVTAAERDRFVADFDRGVGRLFWGGLVTLIAVMAVFEIWPTILPPDWQARHEVIVAVGASIAFLIIWWRLSSAPDRALERRVPMAGALDAAARRRVNFAGLPWAVLIFGAVLTLGMIAQAFDQPGPTDWTYVVGGAIGFAFFVLLGAIKWRITRS</sequence>
<dbReference type="AlphaFoldDB" id="A0A5B8LFK3"/>
<reference evidence="2 3" key="1">
    <citation type="submission" date="2019-07" db="EMBL/GenBank/DDBJ databases">
        <title>Full genome sequence of Sphingomonas sp. 4R-6-7(HKS19).</title>
        <authorList>
            <person name="Im W.-T."/>
        </authorList>
    </citation>
    <scope>NUCLEOTIDE SEQUENCE [LARGE SCALE GENOMIC DNA]</scope>
    <source>
        <strain evidence="2 3">HKS19</strain>
    </source>
</reference>
<feature type="transmembrane region" description="Helical" evidence="1">
    <location>
        <begin position="58"/>
        <end position="78"/>
    </location>
</feature>
<evidence type="ECO:0000313" key="3">
    <source>
        <dbReference type="Proteomes" id="UP000315673"/>
    </source>
</evidence>
<feature type="transmembrane region" description="Helical" evidence="1">
    <location>
        <begin position="166"/>
        <end position="185"/>
    </location>
</feature>
<keyword evidence="3" id="KW-1185">Reference proteome</keyword>
<gene>
    <name evidence="2" type="ORF">FPZ24_02765</name>
</gene>
<dbReference type="RefSeq" id="WP_146569609.1">
    <property type="nucleotide sequence ID" value="NZ_CP042306.1"/>
</dbReference>
<keyword evidence="1" id="KW-0812">Transmembrane</keyword>
<dbReference type="Proteomes" id="UP000315673">
    <property type="component" value="Chromosome"/>
</dbReference>
<proteinExistence type="predicted"/>
<organism evidence="2 3">
    <name type="scientific">Sphingomonas panacisoli</name>
    <dbReference type="NCBI Taxonomy" id="1813879"/>
    <lineage>
        <taxon>Bacteria</taxon>
        <taxon>Pseudomonadati</taxon>
        <taxon>Pseudomonadota</taxon>
        <taxon>Alphaproteobacteria</taxon>
        <taxon>Sphingomonadales</taxon>
        <taxon>Sphingomonadaceae</taxon>
        <taxon>Sphingomonas</taxon>
    </lineage>
</organism>
<feature type="transmembrane region" description="Helical" evidence="1">
    <location>
        <begin position="135"/>
        <end position="154"/>
    </location>
</feature>
<evidence type="ECO:0000313" key="2">
    <source>
        <dbReference type="EMBL" id="QDZ06525.1"/>
    </source>
</evidence>
<dbReference type="KEGG" id="spai:FPZ24_02765"/>
<dbReference type="OrthoDB" id="7575429at2"/>